<name>A0A0U5JKX1_LIMRT</name>
<evidence type="ECO:0000313" key="1">
    <source>
        <dbReference type="EMBL" id="CUR37080.1"/>
    </source>
</evidence>
<organism evidence="1">
    <name type="scientific">Limosilactobacillus reuteri</name>
    <name type="common">Lactobacillus reuteri</name>
    <dbReference type="NCBI Taxonomy" id="1598"/>
    <lineage>
        <taxon>Bacteria</taxon>
        <taxon>Bacillati</taxon>
        <taxon>Bacillota</taxon>
        <taxon>Bacilli</taxon>
        <taxon>Lactobacillales</taxon>
        <taxon>Lactobacillaceae</taxon>
        <taxon>Limosilactobacillus</taxon>
    </lineage>
</organism>
<protein>
    <recommendedName>
        <fullName evidence="2">DUF1492 domain-containing protein</fullName>
    </recommendedName>
</protein>
<evidence type="ECO:0008006" key="2">
    <source>
        <dbReference type="Google" id="ProtNLM"/>
    </source>
</evidence>
<dbReference type="AlphaFoldDB" id="A0A0U5JKX1"/>
<sequence>MVDDNTITKTVEKFFERDVQRDLMLIHSATSVSSPSFDGMPKGTSDGNGSENKMMAYSDAKTTINMIHSAFDLMDQDEADVLNILYLKGWTATKAAMTLCVATRSVYRLRKKALLDFAFAYRAGELIDRVTNNATATV</sequence>
<proteinExistence type="predicted"/>
<reference evidence="1" key="1">
    <citation type="submission" date="2015-10" db="EMBL/GenBank/DDBJ databases">
        <authorList>
            <person name="Gilbert D.G."/>
        </authorList>
    </citation>
    <scope>NUCLEOTIDE SEQUENCE</scope>
    <source>
        <strain evidence="1">Pg-3b</strain>
    </source>
</reference>
<dbReference type="RefSeq" id="WP_086141246.1">
    <property type="nucleotide sequence ID" value="NZ_JACJKI010000007.1"/>
</dbReference>
<gene>
    <name evidence="1" type="ORF">LRLP16767_LRPG3B_00872</name>
</gene>
<accession>A0A0U5JKX1</accession>
<dbReference type="EMBL" id="LN887241">
    <property type="protein sequence ID" value="CUR37080.1"/>
    <property type="molecule type" value="Genomic_DNA"/>
</dbReference>